<evidence type="ECO:0000256" key="1">
    <source>
        <dbReference type="SAM" id="MobiDB-lite"/>
    </source>
</evidence>
<feature type="region of interest" description="Disordered" evidence="1">
    <location>
        <begin position="189"/>
        <end position="219"/>
    </location>
</feature>
<keyword evidence="3" id="KW-1185">Reference proteome</keyword>
<reference evidence="2 3" key="1">
    <citation type="submission" date="2016-11" db="EMBL/GenBank/DDBJ databases">
        <title>The macronuclear genome of Stentor coeruleus: a giant cell with tiny introns.</title>
        <authorList>
            <person name="Slabodnick M."/>
            <person name="Ruby J.G."/>
            <person name="Reiff S.B."/>
            <person name="Swart E.C."/>
            <person name="Gosai S."/>
            <person name="Prabakaran S."/>
            <person name="Witkowska E."/>
            <person name="Larue G.E."/>
            <person name="Fisher S."/>
            <person name="Freeman R.M."/>
            <person name="Gunawardena J."/>
            <person name="Chu W."/>
            <person name="Stover N.A."/>
            <person name="Gregory B.D."/>
            <person name="Nowacki M."/>
            <person name="Derisi J."/>
            <person name="Roy S.W."/>
            <person name="Marshall W.F."/>
            <person name="Sood P."/>
        </authorList>
    </citation>
    <scope>NUCLEOTIDE SEQUENCE [LARGE SCALE GENOMIC DNA]</scope>
    <source>
        <strain evidence="2">WM001</strain>
    </source>
</reference>
<dbReference type="Proteomes" id="UP000187209">
    <property type="component" value="Unassembled WGS sequence"/>
</dbReference>
<comment type="caution">
    <text evidence="2">The sequence shown here is derived from an EMBL/GenBank/DDBJ whole genome shotgun (WGS) entry which is preliminary data.</text>
</comment>
<dbReference type="AlphaFoldDB" id="A0A1R2BBL3"/>
<proteinExistence type="predicted"/>
<organism evidence="2 3">
    <name type="scientific">Stentor coeruleus</name>
    <dbReference type="NCBI Taxonomy" id="5963"/>
    <lineage>
        <taxon>Eukaryota</taxon>
        <taxon>Sar</taxon>
        <taxon>Alveolata</taxon>
        <taxon>Ciliophora</taxon>
        <taxon>Postciliodesmatophora</taxon>
        <taxon>Heterotrichea</taxon>
        <taxon>Heterotrichida</taxon>
        <taxon>Stentoridae</taxon>
        <taxon>Stentor</taxon>
    </lineage>
</organism>
<name>A0A1R2BBL3_9CILI</name>
<sequence>MSEIQSLDDSESKTTVIQNISTLDLTLESHSNQPEEHSLIYSSKQIMSKIGKNQEELGDYREKYIQTPEANLETLKVELNDKNLKIISVEIDYLKQSVGYLHSQLHTKSLEITAKNEKIHHLEKTIEKQKGKMKELKTKIKMQEHTLVQLEERLPKYYDLLEKFKVQENCKADLDKKYSQLESMVTKMKTKKTKYTSSSPKPEQQPMAYRVSTPKNKKF</sequence>
<evidence type="ECO:0000313" key="3">
    <source>
        <dbReference type="Proteomes" id="UP000187209"/>
    </source>
</evidence>
<dbReference type="EMBL" id="MPUH01000770">
    <property type="protein sequence ID" value="OMJ74154.1"/>
    <property type="molecule type" value="Genomic_DNA"/>
</dbReference>
<protein>
    <submittedName>
        <fullName evidence="2">Uncharacterized protein</fullName>
    </submittedName>
</protein>
<accession>A0A1R2BBL3</accession>
<gene>
    <name evidence="2" type="ORF">SteCoe_26973</name>
</gene>
<evidence type="ECO:0000313" key="2">
    <source>
        <dbReference type="EMBL" id="OMJ74154.1"/>
    </source>
</evidence>